<organism evidence="2 3">
    <name type="scientific">Caballeronia terrestris</name>
    <dbReference type="NCBI Taxonomy" id="1226301"/>
    <lineage>
        <taxon>Bacteria</taxon>
        <taxon>Pseudomonadati</taxon>
        <taxon>Pseudomonadota</taxon>
        <taxon>Betaproteobacteria</taxon>
        <taxon>Burkholderiales</taxon>
        <taxon>Burkholderiaceae</taxon>
        <taxon>Caballeronia</taxon>
    </lineage>
</organism>
<dbReference type="OrthoDB" id="9109441at2"/>
<evidence type="ECO:0000313" key="3">
    <source>
        <dbReference type="Proteomes" id="UP000054925"/>
    </source>
</evidence>
<feature type="compositionally biased region" description="Basic and acidic residues" evidence="1">
    <location>
        <begin position="100"/>
        <end position="110"/>
    </location>
</feature>
<comment type="caution">
    <text evidence="2">The sequence shown here is derived from an EMBL/GenBank/DDBJ whole genome shotgun (WGS) entry which is preliminary data.</text>
</comment>
<sequence>MAPRGFRKTFRWFVATAIGSVTVVASLALAGTPGGVWLTAGGPAERAAPSSDLAHKAPQTLRFTQVGAKDGLTPISAEVRGVPRAEQAVPMRGSGSIRADIARYNEERSIPRPQSRPADDSRAPSNATYRN</sequence>
<accession>A0A158K4D9</accession>
<dbReference type="AlphaFoldDB" id="A0A158K4D9"/>
<dbReference type="RefSeq" id="WP_087658698.1">
    <property type="nucleotide sequence ID" value="NZ_FCOL02000035.1"/>
</dbReference>
<dbReference type="Proteomes" id="UP000054925">
    <property type="component" value="Unassembled WGS sequence"/>
</dbReference>
<proteinExistence type="predicted"/>
<keyword evidence="3" id="KW-1185">Reference proteome</keyword>
<protein>
    <submittedName>
        <fullName evidence="2">Peptide-binding protein</fullName>
    </submittedName>
</protein>
<reference evidence="2" key="1">
    <citation type="submission" date="2016-01" db="EMBL/GenBank/DDBJ databases">
        <authorList>
            <person name="Peeters C."/>
        </authorList>
    </citation>
    <scope>NUCLEOTIDE SEQUENCE [LARGE SCALE GENOMIC DNA]</scope>
    <source>
        <strain evidence="2">LMG 22937</strain>
    </source>
</reference>
<feature type="region of interest" description="Disordered" evidence="1">
    <location>
        <begin position="84"/>
        <end position="131"/>
    </location>
</feature>
<dbReference type="EMBL" id="FCOL02000035">
    <property type="protein sequence ID" value="SAL75825.1"/>
    <property type="molecule type" value="Genomic_DNA"/>
</dbReference>
<evidence type="ECO:0000313" key="2">
    <source>
        <dbReference type="EMBL" id="SAL75825.1"/>
    </source>
</evidence>
<name>A0A158K4D9_9BURK</name>
<gene>
    <name evidence="2" type="ORF">AWB67_04827</name>
</gene>
<evidence type="ECO:0000256" key="1">
    <source>
        <dbReference type="SAM" id="MobiDB-lite"/>
    </source>
</evidence>